<name>A0A101M394_PICGL</name>
<reference evidence="1" key="1">
    <citation type="journal article" date="2015" name="Genome Biol. Evol.">
        <title>Organellar Genomes of White Spruce (Picea glauca): Assembly and Annotation.</title>
        <authorList>
            <person name="Jackman S.D."/>
            <person name="Warren R.L."/>
            <person name="Gibb E.A."/>
            <person name="Vandervalk B.P."/>
            <person name="Mohamadi H."/>
            <person name="Chu J."/>
            <person name="Raymond A."/>
            <person name="Pleasance S."/>
            <person name="Coope R."/>
            <person name="Wildung M.R."/>
            <person name="Ritland C.E."/>
            <person name="Bousquet J."/>
            <person name="Jones S.J."/>
            <person name="Bohlmann J."/>
            <person name="Birol I."/>
        </authorList>
    </citation>
    <scope>NUCLEOTIDE SEQUENCE [LARGE SCALE GENOMIC DNA]</scope>
    <source>
        <tissue evidence="1">Flushing bud</tissue>
    </source>
</reference>
<organism evidence="1">
    <name type="scientific">Picea glauca</name>
    <name type="common">White spruce</name>
    <name type="synonym">Pinus glauca</name>
    <dbReference type="NCBI Taxonomy" id="3330"/>
    <lineage>
        <taxon>Eukaryota</taxon>
        <taxon>Viridiplantae</taxon>
        <taxon>Streptophyta</taxon>
        <taxon>Embryophyta</taxon>
        <taxon>Tracheophyta</taxon>
        <taxon>Spermatophyta</taxon>
        <taxon>Pinopsida</taxon>
        <taxon>Pinidae</taxon>
        <taxon>Conifers I</taxon>
        <taxon>Pinales</taxon>
        <taxon>Pinaceae</taxon>
        <taxon>Picea</taxon>
    </lineage>
</organism>
<accession>A0A101M394</accession>
<protein>
    <submittedName>
        <fullName evidence="1">Uncharacterized protein</fullName>
    </submittedName>
</protein>
<dbReference type="AlphaFoldDB" id="A0A101M394"/>
<comment type="caution">
    <text evidence="1">The sequence shown here is derived from an EMBL/GenBank/DDBJ whole genome shotgun (WGS) entry which is preliminary data.</text>
</comment>
<keyword evidence="1" id="KW-0496">Mitochondrion</keyword>
<gene>
    <name evidence="1" type="ORF">ABT39_MTgene3373</name>
</gene>
<sequence length="125" mass="12710">MVTAGSGSSSSVLTYIKGLLSFRVMHAASVVTYIWQSKAGGGAATCTDATFVTDAAGYLTDASTCAIGGGYSAVGTGTGTGEYAATVPGTAFATLPAMPLFGLTAMPTWQQNMNYAHLAEEHEQL</sequence>
<geneLocation type="mitochondrion" evidence="1"/>
<proteinExistence type="predicted"/>
<dbReference type="EMBL" id="LKAM01000002">
    <property type="protein sequence ID" value="KUM50144.1"/>
    <property type="molecule type" value="Genomic_DNA"/>
</dbReference>
<evidence type="ECO:0000313" key="1">
    <source>
        <dbReference type="EMBL" id="KUM50144.1"/>
    </source>
</evidence>